<dbReference type="PANTHER" id="PTHR12570:SF65">
    <property type="entry name" value="MAGNESIUM TRANSPORTER NIPA9-RELATED"/>
    <property type="match status" value="1"/>
</dbReference>
<dbReference type="InterPro" id="IPR008521">
    <property type="entry name" value="Mg_trans_NIPA"/>
</dbReference>
<feature type="transmembrane region" description="Helical" evidence="5">
    <location>
        <begin position="153"/>
        <end position="172"/>
    </location>
</feature>
<feature type="transmembrane region" description="Helical" evidence="5">
    <location>
        <begin position="324"/>
        <end position="343"/>
    </location>
</feature>
<feature type="transmembrane region" description="Helical" evidence="5">
    <location>
        <begin position="262"/>
        <end position="281"/>
    </location>
</feature>
<evidence type="ECO:0000256" key="5">
    <source>
        <dbReference type="SAM" id="Phobius"/>
    </source>
</evidence>
<evidence type="ECO:0000256" key="3">
    <source>
        <dbReference type="ARBA" id="ARBA00022989"/>
    </source>
</evidence>
<dbReference type="PANTHER" id="PTHR12570">
    <property type="match status" value="1"/>
</dbReference>
<feature type="transmembrane region" description="Helical" evidence="5">
    <location>
        <begin position="223"/>
        <end position="250"/>
    </location>
</feature>
<dbReference type="Pfam" id="PF05653">
    <property type="entry name" value="Mg_trans_NIPA"/>
    <property type="match status" value="1"/>
</dbReference>
<dbReference type="InterPro" id="IPR037185">
    <property type="entry name" value="EmrE-like"/>
</dbReference>
<protein>
    <recommendedName>
        <fullName evidence="8">Magnesium transporter</fullName>
    </recommendedName>
</protein>
<dbReference type="SUPFAM" id="SSF103481">
    <property type="entry name" value="Multidrug resistance efflux transporter EmrE"/>
    <property type="match status" value="1"/>
</dbReference>
<evidence type="ECO:0000256" key="2">
    <source>
        <dbReference type="ARBA" id="ARBA00022692"/>
    </source>
</evidence>
<comment type="subcellular location">
    <subcellularLocation>
        <location evidence="1">Membrane</location>
        <topology evidence="1">Multi-pass membrane protein</topology>
    </subcellularLocation>
</comment>
<evidence type="ECO:0000256" key="4">
    <source>
        <dbReference type="ARBA" id="ARBA00023136"/>
    </source>
</evidence>
<feature type="transmembrane region" description="Helical" evidence="5">
    <location>
        <begin position="117"/>
        <end position="144"/>
    </location>
</feature>
<feature type="transmembrane region" description="Helical" evidence="5">
    <location>
        <begin position="93"/>
        <end position="111"/>
    </location>
</feature>
<accession>A0A9C7PVG0</accession>
<evidence type="ECO:0000313" key="7">
    <source>
        <dbReference type="Proteomes" id="UP001061958"/>
    </source>
</evidence>
<dbReference type="AlphaFoldDB" id="A0A9C7PVG0"/>
<reference evidence="6" key="2">
    <citation type="submission" date="2022-01" db="EMBL/GenBank/DDBJ databases">
        <authorList>
            <person name="Hirooka S."/>
            <person name="Miyagishima S.Y."/>
        </authorList>
    </citation>
    <scope>NUCLEOTIDE SEQUENCE</scope>
    <source>
        <strain evidence="6">NBRC 102759</strain>
    </source>
</reference>
<feature type="transmembrane region" description="Helical" evidence="5">
    <location>
        <begin position="293"/>
        <end position="312"/>
    </location>
</feature>
<dbReference type="EMBL" id="BQMJ01000022">
    <property type="protein sequence ID" value="GJQ11189.1"/>
    <property type="molecule type" value="Genomic_DNA"/>
</dbReference>
<keyword evidence="4 5" id="KW-0472">Membrane</keyword>
<organism evidence="6 7">
    <name type="scientific">Galdieria partita</name>
    <dbReference type="NCBI Taxonomy" id="83374"/>
    <lineage>
        <taxon>Eukaryota</taxon>
        <taxon>Rhodophyta</taxon>
        <taxon>Bangiophyceae</taxon>
        <taxon>Galdieriales</taxon>
        <taxon>Galdieriaceae</taxon>
        <taxon>Galdieria</taxon>
    </lineage>
</organism>
<name>A0A9C7PVG0_9RHOD</name>
<proteinExistence type="predicted"/>
<dbReference type="Proteomes" id="UP001061958">
    <property type="component" value="Unassembled WGS sequence"/>
</dbReference>
<dbReference type="OrthoDB" id="4522at2759"/>
<keyword evidence="7" id="KW-1185">Reference proteome</keyword>
<gene>
    <name evidence="6" type="ORF">GpartN1_g2980.t1</name>
</gene>
<evidence type="ECO:0008006" key="8">
    <source>
        <dbReference type="Google" id="ProtNLM"/>
    </source>
</evidence>
<keyword evidence="2 5" id="KW-0812">Transmembrane</keyword>
<feature type="transmembrane region" description="Helical" evidence="5">
    <location>
        <begin position="192"/>
        <end position="211"/>
    </location>
</feature>
<keyword evidence="3 5" id="KW-1133">Transmembrane helix</keyword>
<reference evidence="6" key="1">
    <citation type="journal article" date="2022" name="Proc. Natl. Acad. Sci. U.S.A.">
        <title>Life cycle and functional genomics of the unicellular red alga Galdieria for elucidating algal and plant evolution and industrial use.</title>
        <authorList>
            <person name="Hirooka S."/>
            <person name="Itabashi T."/>
            <person name="Ichinose T.M."/>
            <person name="Onuma R."/>
            <person name="Fujiwara T."/>
            <person name="Yamashita S."/>
            <person name="Jong L.W."/>
            <person name="Tomita R."/>
            <person name="Iwane A.H."/>
            <person name="Miyagishima S.Y."/>
        </authorList>
    </citation>
    <scope>NUCLEOTIDE SEQUENCE</scope>
    <source>
        <strain evidence="6">NBRC 102759</strain>
    </source>
</reference>
<dbReference type="GO" id="GO:0016020">
    <property type="term" value="C:membrane"/>
    <property type="evidence" value="ECO:0007669"/>
    <property type="project" value="UniProtKB-SubCell"/>
</dbReference>
<sequence>MMNGCWFWWRTCIVIVLFVVLFTPLVLVNRTLFFQSIREGVGGISSDKQGLWKLHKNKVIGVVLALTGNSFNSLSLCIQKKVHLEKAPKSKHFLFSVHWWLGLTLMGLGELGNFSAFAFVSVSIVAPLGAWSVVLNAFFAVWFLHESMDVRKAVGMICCIVGGILLVVYGPSGNAMETSLDYEKLEILLRRPTFVSYSSFIILSLLVMVYVCRYTPIGNNYVIGYVTICALLGAIIVISSKCLSILLRLGIQGERTQLFNKLFLFSLLSLMCCIPIQILFINEALQRFSSSQVVPIYYVLFTLSSIISSAILFDEFHHDVLFKAIPFVVGIGQTFLGVFLLNATSSPSTLYYASPRVVRSQELRNLQLLDSYLQFRSYLGYSGPVGELLTGRWNRKDSDFDMQMTMNTNSIWKSHGMVPLHTVVSRTESNVYRGHSIEEDNPSTICDDAYTEIMKKNGTSRESKYNGTPIDVLFRKRSCGVTLPDSTINDVRIQAEQILHRHRAASWTDKDWYIDESD</sequence>
<dbReference type="GO" id="GO:0015095">
    <property type="term" value="F:magnesium ion transmembrane transporter activity"/>
    <property type="evidence" value="ECO:0007669"/>
    <property type="project" value="InterPro"/>
</dbReference>
<evidence type="ECO:0000313" key="6">
    <source>
        <dbReference type="EMBL" id="GJQ11189.1"/>
    </source>
</evidence>
<feature type="transmembrane region" description="Helical" evidence="5">
    <location>
        <begin position="6"/>
        <end position="28"/>
    </location>
</feature>
<dbReference type="Gene3D" id="1.10.3730.20">
    <property type="match status" value="1"/>
</dbReference>
<evidence type="ECO:0000256" key="1">
    <source>
        <dbReference type="ARBA" id="ARBA00004141"/>
    </source>
</evidence>
<comment type="caution">
    <text evidence="6">The sequence shown here is derived from an EMBL/GenBank/DDBJ whole genome shotgun (WGS) entry which is preliminary data.</text>
</comment>